<feature type="signal peptide" evidence="1">
    <location>
        <begin position="1"/>
        <end position="19"/>
    </location>
</feature>
<sequence>MKKLFLSLLIILFSPLAGVCHHSLQVQHIYYISPSGNDANNGLSPATAWRSIERVNRETFRPGDRILFESDGTWYGQLSPAGSGTREKKIFIGSYGNGKRPVINIGESTGAAITLIGQSWWEIDGLELTSGAPPRLRSRRNGITARAKEGGSIAGITVRECYIHDVWGQVGGAATSTMILISGADEEVLVENNIIRRCDKIGIHVIGKKNVVVRGNRLENLGGDGIIVFQADRGLIEHNIVENSCLRTGDPHLDTGDDNRYDWWPHTAAIWIAHCNETIMQFNEVYHTGRQAGNGDGQAFDFDFGCKNCILQYNYSRDNAGFLLIMDNTHENIARYNISQNDIKFRPTQLVTMFCDTAEQNLLHNNVFYVDHGTSDITYYYGDEYGPMKGKGKKDKGKLGAHFRNNIFYATGQGRFRTVYALGDSLNSAEFRKLEDFHQLPPSKAGTRFYNNLYFGPWMNGLPDDPKAIQADPKLVSPGSGRYGLNSLEGYKLRDDSPCFNQAIAIEMEGEINDFYGNKTGKSPTEIGVFEDAKR</sequence>
<gene>
    <name evidence="3" type="ORF">ING2E5A_0358</name>
</gene>
<protein>
    <recommendedName>
        <fullName evidence="2">Right handed beta helix domain-containing protein</fullName>
    </recommendedName>
</protein>
<dbReference type="InterPro" id="IPR006626">
    <property type="entry name" value="PbH1"/>
</dbReference>
<dbReference type="Proteomes" id="UP000178485">
    <property type="component" value="Chromosome i"/>
</dbReference>
<keyword evidence="1" id="KW-0732">Signal</keyword>
<accession>A0A1G4G3Y0</accession>
<dbReference type="InterPro" id="IPR039448">
    <property type="entry name" value="Beta_helix"/>
</dbReference>
<dbReference type="SUPFAM" id="SSF51126">
    <property type="entry name" value="Pectin lyase-like"/>
    <property type="match status" value="1"/>
</dbReference>
<dbReference type="RefSeq" id="WP_154670007.1">
    <property type="nucleotide sequence ID" value="NZ_LT608328.1"/>
</dbReference>
<dbReference type="InterPro" id="IPR011050">
    <property type="entry name" value="Pectin_lyase_fold/virulence"/>
</dbReference>
<evidence type="ECO:0000313" key="3">
    <source>
        <dbReference type="EMBL" id="SCM55431.1"/>
    </source>
</evidence>
<dbReference type="Pfam" id="PF13229">
    <property type="entry name" value="Beta_helix"/>
    <property type="match status" value="1"/>
</dbReference>
<dbReference type="KEGG" id="pmuc:ING2E5A_0358"/>
<name>A0A1G4G3Y0_9BACT</name>
<organism evidence="3 4">
    <name type="scientific">Petrimonas mucosa</name>
    <dbReference type="NCBI Taxonomy" id="1642646"/>
    <lineage>
        <taxon>Bacteria</taxon>
        <taxon>Pseudomonadati</taxon>
        <taxon>Bacteroidota</taxon>
        <taxon>Bacteroidia</taxon>
        <taxon>Bacteroidales</taxon>
        <taxon>Dysgonomonadaceae</taxon>
        <taxon>Petrimonas</taxon>
    </lineage>
</organism>
<reference evidence="3 4" key="1">
    <citation type="submission" date="2016-08" db="EMBL/GenBank/DDBJ databases">
        <authorList>
            <person name="Seilhamer J.J."/>
        </authorList>
    </citation>
    <scope>NUCLEOTIDE SEQUENCE [LARGE SCALE GENOMIC DNA]</scope>
    <source>
        <strain evidence="3">ING2-E5A</strain>
    </source>
</reference>
<dbReference type="STRING" id="1642646.ING2E5A_0358"/>
<dbReference type="InterPro" id="IPR012334">
    <property type="entry name" value="Pectin_lyas_fold"/>
</dbReference>
<dbReference type="AlphaFoldDB" id="A0A1G4G3Y0"/>
<evidence type="ECO:0000256" key="1">
    <source>
        <dbReference type="SAM" id="SignalP"/>
    </source>
</evidence>
<dbReference type="SMART" id="SM00710">
    <property type="entry name" value="PbH1"/>
    <property type="match status" value="4"/>
</dbReference>
<dbReference type="EMBL" id="LT608328">
    <property type="protein sequence ID" value="SCM55431.1"/>
    <property type="molecule type" value="Genomic_DNA"/>
</dbReference>
<proteinExistence type="predicted"/>
<keyword evidence="4" id="KW-1185">Reference proteome</keyword>
<evidence type="ECO:0000259" key="2">
    <source>
        <dbReference type="Pfam" id="PF13229"/>
    </source>
</evidence>
<evidence type="ECO:0000313" key="4">
    <source>
        <dbReference type="Proteomes" id="UP000178485"/>
    </source>
</evidence>
<dbReference type="Gene3D" id="2.160.20.10">
    <property type="entry name" value="Single-stranded right-handed beta-helix, Pectin lyase-like"/>
    <property type="match status" value="1"/>
</dbReference>
<feature type="chain" id="PRO_5009603750" description="Right handed beta helix domain-containing protein" evidence="1">
    <location>
        <begin position="20"/>
        <end position="535"/>
    </location>
</feature>
<feature type="domain" description="Right handed beta helix" evidence="2">
    <location>
        <begin position="110"/>
        <end position="245"/>
    </location>
</feature>